<accession>A0ABV8JIZ7</accession>
<dbReference type="InterPro" id="IPR013785">
    <property type="entry name" value="Aldolase_TIM"/>
</dbReference>
<evidence type="ECO:0000313" key="6">
    <source>
        <dbReference type="Proteomes" id="UP001595843"/>
    </source>
</evidence>
<dbReference type="PANTHER" id="PTHR37418">
    <property type="entry name" value="3-KETO-5-AMINOHEXANOATE CLEAVAGE ENZYME-RELATED"/>
    <property type="match status" value="1"/>
</dbReference>
<evidence type="ECO:0000313" key="5">
    <source>
        <dbReference type="EMBL" id="MFC4077319.1"/>
    </source>
</evidence>
<dbReference type="Gene3D" id="3.20.20.70">
    <property type="entry name" value="Aldolase class I"/>
    <property type="match status" value="1"/>
</dbReference>
<evidence type="ECO:0000256" key="1">
    <source>
        <dbReference type="ARBA" id="ARBA00001947"/>
    </source>
</evidence>
<organism evidence="5 6">
    <name type="scientific">Salinithrix halophila</name>
    <dbReference type="NCBI Taxonomy" id="1485204"/>
    <lineage>
        <taxon>Bacteria</taxon>
        <taxon>Bacillati</taxon>
        <taxon>Bacillota</taxon>
        <taxon>Bacilli</taxon>
        <taxon>Bacillales</taxon>
        <taxon>Thermoactinomycetaceae</taxon>
        <taxon>Salinithrix</taxon>
    </lineage>
</organism>
<proteinExistence type="predicted"/>
<evidence type="ECO:0000256" key="3">
    <source>
        <dbReference type="ARBA" id="ARBA00022723"/>
    </source>
</evidence>
<dbReference type="PANTHER" id="PTHR37418:SF2">
    <property type="entry name" value="3-KETO-5-AMINOHEXANOATE CLEAVAGE ENZYME"/>
    <property type="match status" value="1"/>
</dbReference>
<dbReference type="Pfam" id="PF05853">
    <property type="entry name" value="BKACE"/>
    <property type="match status" value="1"/>
</dbReference>
<dbReference type="Proteomes" id="UP001595843">
    <property type="component" value="Unassembled WGS sequence"/>
</dbReference>
<comment type="cofactor">
    <cofactor evidence="1">
        <name>Zn(2+)</name>
        <dbReference type="ChEBI" id="CHEBI:29105"/>
    </cofactor>
</comment>
<name>A0ABV8JIZ7_9BACL</name>
<evidence type="ECO:0000256" key="4">
    <source>
        <dbReference type="ARBA" id="ARBA00022833"/>
    </source>
</evidence>
<keyword evidence="2" id="KW-0808">Transferase</keyword>
<comment type="caution">
    <text evidence="5">The sequence shown here is derived from an EMBL/GenBank/DDBJ whole genome shotgun (WGS) entry which is preliminary data.</text>
</comment>
<gene>
    <name evidence="5" type="ORF">ACFOUO_10965</name>
</gene>
<keyword evidence="3" id="KW-0479">Metal-binding</keyword>
<dbReference type="InterPro" id="IPR008567">
    <property type="entry name" value="BKACE"/>
</dbReference>
<reference evidence="6" key="1">
    <citation type="journal article" date="2019" name="Int. J. Syst. Evol. Microbiol.">
        <title>The Global Catalogue of Microorganisms (GCM) 10K type strain sequencing project: providing services to taxonomists for standard genome sequencing and annotation.</title>
        <authorList>
            <consortium name="The Broad Institute Genomics Platform"/>
            <consortium name="The Broad Institute Genome Sequencing Center for Infectious Disease"/>
            <person name="Wu L."/>
            <person name="Ma J."/>
        </authorList>
    </citation>
    <scope>NUCLEOTIDE SEQUENCE [LARGE SCALE GENOMIC DNA]</scope>
    <source>
        <strain evidence="6">IBRC-M 10813</strain>
    </source>
</reference>
<protein>
    <submittedName>
        <fullName evidence="5">3-keto-5-aminohexanoate cleavage protein</fullName>
    </submittedName>
</protein>
<dbReference type="RefSeq" id="WP_380705111.1">
    <property type="nucleotide sequence ID" value="NZ_JBHSAP010000015.1"/>
</dbReference>
<dbReference type="EMBL" id="JBHSAP010000015">
    <property type="protein sequence ID" value="MFC4077319.1"/>
    <property type="molecule type" value="Genomic_DNA"/>
</dbReference>
<sequence length="284" mass="30592">MDKLIITAALVGAEVTREDTPHLPVTPEEIAEQAAEACEAGASIAHIHVRDKEGRPSQSRELYRETIEAIQKRCGMIIQVSTGGAVGMTPEDRLQPVTLSPEMATLTTGTVNFGNGVFHNPPGEIRQFADSMQQHGVRPEFEIFDTGMISTAIALVKEGLVTGHLHFDFVMGMPGGIPADAKHLLLLVDQLPAGATWTVAGIGRNQLPMAALGVTLGGHVRVGLEDNLYYRKGELATNSQLVARVKRLAAELERPVATPDEARRILALPNKEEGPCEPIHTIPK</sequence>
<evidence type="ECO:0000256" key="2">
    <source>
        <dbReference type="ARBA" id="ARBA00022679"/>
    </source>
</evidence>
<keyword evidence="6" id="KW-1185">Reference proteome</keyword>
<keyword evidence="4" id="KW-0862">Zinc</keyword>